<accession>A0A841IUZ8</accession>
<protein>
    <submittedName>
        <fullName evidence="3">8-oxo-dGTP diphosphatase</fullName>
        <ecNumber evidence="3">3.6.1.55</ecNumber>
    </submittedName>
</protein>
<reference evidence="3 4" key="1">
    <citation type="submission" date="2020-08" db="EMBL/GenBank/DDBJ databases">
        <title>Genomic Encyclopedia of Type Strains, Phase III (KMG-III): the genomes of soil and plant-associated and newly described type strains.</title>
        <authorList>
            <person name="Whitman W."/>
        </authorList>
    </citation>
    <scope>NUCLEOTIDE SEQUENCE [LARGE SCALE GENOMIC DNA]</scope>
    <source>
        <strain evidence="3 4">CECT 8712</strain>
    </source>
</reference>
<evidence type="ECO:0000313" key="4">
    <source>
        <dbReference type="Proteomes" id="UP000536604"/>
    </source>
</evidence>
<dbReference type="InterPro" id="IPR020084">
    <property type="entry name" value="NUDIX_hydrolase_CS"/>
</dbReference>
<dbReference type="Pfam" id="PF00293">
    <property type="entry name" value="NUDIX"/>
    <property type="match status" value="1"/>
</dbReference>
<dbReference type="EC" id="3.6.1.55" evidence="3"/>
<dbReference type="GO" id="GO:0004081">
    <property type="term" value="F:bis(5'-nucleosyl)-tetraphosphatase (asymmetrical) activity"/>
    <property type="evidence" value="ECO:0007669"/>
    <property type="project" value="TreeGrafter"/>
</dbReference>
<dbReference type="EMBL" id="JACHJO010000016">
    <property type="protein sequence ID" value="MBB6122154.1"/>
    <property type="molecule type" value="Genomic_DNA"/>
</dbReference>
<comment type="caution">
    <text evidence="3">The sequence shown here is derived from an EMBL/GenBank/DDBJ whole genome shotgun (WGS) entry which is preliminary data.</text>
</comment>
<dbReference type="SUPFAM" id="SSF55811">
    <property type="entry name" value="Nudix"/>
    <property type="match status" value="1"/>
</dbReference>
<dbReference type="InterPro" id="IPR000086">
    <property type="entry name" value="NUDIX_hydrolase_dom"/>
</dbReference>
<dbReference type="GO" id="GO:0006754">
    <property type="term" value="P:ATP biosynthetic process"/>
    <property type="evidence" value="ECO:0007669"/>
    <property type="project" value="TreeGrafter"/>
</dbReference>
<keyword evidence="4" id="KW-1185">Reference proteome</keyword>
<organism evidence="3 4">
    <name type="scientific">Nocardiopsis algeriensis</name>
    <dbReference type="NCBI Taxonomy" id="1478215"/>
    <lineage>
        <taxon>Bacteria</taxon>
        <taxon>Bacillati</taxon>
        <taxon>Actinomycetota</taxon>
        <taxon>Actinomycetes</taxon>
        <taxon>Streptosporangiales</taxon>
        <taxon>Nocardiopsidaceae</taxon>
        <taxon>Nocardiopsis</taxon>
    </lineage>
</organism>
<feature type="domain" description="Nudix hydrolase" evidence="2">
    <location>
        <begin position="26"/>
        <end position="156"/>
    </location>
</feature>
<gene>
    <name evidence="3" type="ORF">FHS13_004143</name>
</gene>
<dbReference type="InterPro" id="IPR015797">
    <property type="entry name" value="NUDIX_hydrolase-like_dom_sf"/>
</dbReference>
<evidence type="ECO:0000313" key="3">
    <source>
        <dbReference type="EMBL" id="MBB6122154.1"/>
    </source>
</evidence>
<dbReference type="Gene3D" id="3.90.79.10">
    <property type="entry name" value="Nucleoside Triphosphate Pyrophosphohydrolase"/>
    <property type="match status" value="1"/>
</dbReference>
<dbReference type="GO" id="GO:0006167">
    <property type="term" value="P:AMP biosynthetic process"/>
    <property type="evidence" value="ECO:0007669"/>
    <property type="project" value="TreeGrafter"/>
</dbReference>
<proteinExistence type="predicted"/>
<dbReference type="Proteomes" id="UP000536604">
    <property type="component" value="Unassembled WGS sequence"/>
</dbReference>
<dbReference type="PANTHER" id="PTHR21340:SF0">
    <property type="entry name" value="BIS(5'-NUCLEOSYL)-TETRAPHOSPHATASE [ASYMMETRICAL]"/>
    <property type="match status" value="1"/>
</dbReference>
<keyword evidence="1 3" id="KW-0378">Hydrolase</keyword>
<name>A0A841IUZ8_9ACTN</name>
<dbReference type="SUPFAM" id="SSF53254">
    <property type="entry name" value="Phosphoglycerate mutase-like"/>
    <property type="match status" value="1"/>
</dbReference>
<dbReference type="RefSeq" id="WP_184293591.1">
    <property type="nucleotide sequence ID" value="NZ_JACHJO010000016.1"/>
</dbReference>
<dbReference type="GO" id="GO:0035539">
    <property type="term" value="F:8-oxo-7,8-dihydrodeoxyguanosine triphosphate pyrophosphatase activity"/>
    <property type="evidence" value="ECO:0007669"/>
    <property type="project" value="UniProtKB-EC"/>
</dbReference>
<dbReference type="AlphaFoldDB" id="A0A841IUZ8"/>
<sequence>MSGTAGDARPAGGAPCRAAELGGFLEPVRSGGALLWREGAEGVKVVLVRRSGRGDLTLPKGKLKDGEHLVAGAVREVVEETGLTPVLGRRLPPQHYLKDGWPKRVEWWAATPAGGSGEIDRLPDEEIDLVEWVPAGRARTRLTHDHDVEVLDHFLAGPAETFPVVVLRHMSAGDRHTWEGDDLLRPLDAVGRADALALPPLLGAYGEFRVVTSAAARCAESVLPYTVRSGMTARTERAFTVLDGHGPDREAARGAFSRLLGEGLPTVVCTHGELVPDLVEEALTRLGAPVPRQLGLDKGAFWVLHVSVPGGELVSAERHGVGG</sequence>
<evidence type="ECO:0000259" key="2">
    <source>
        <dbReference type="PROSITE" id="PS51462"/>
    </source>
</evidence>
<dbReference type="PROSITE" id="PS51462">
    <property type="entry name" value="NUDIX"/>
    <property type="match status" value="1"/>
</dbReference>
<evidence type="ECO:0000256" key="1">
    <source>
        <dbReference type="ARBA" id="ARBA00022801"/>
    </source>
</evidence>
<dbReference type="Gene3D" id="3.40.50.1240">
    <property type="entry name" value="Phosphoglycerate mutase-like"/>
    <property type="match status" value="1"/>
</dbReference>
<dbReference type="InterPro" id="IPR051325">
    <property type="entry name" value="Nudix_hydrolase_domain"/>
</dbReference>
<dbReference type="PROSITE" id="PS00893">
    <property type="entry name" value="NUDIX_BOX"/>
    <property type="match status" value="1"/>
</dbReference>
<dbReference type="CDD" id="cd03673">
    <property type="entry name" value="NUDIX_Ap6A_hydrolase"/>
    <property type="match status" value="1"/>
</dbReference>
<dbReference type="InterPro" id="IPR029033">
    <property type="entry name" value="His_PPase_superfam"/>
</dbReference>
<dbReference type="PANTHER" id="PTHR21340">
    <property type="entry name" value="DIADENOSINE 5,5-P1,P4-TETRAPHOSPHATE PYROPHOSPHOHYDROLASE MUTT"/>
    <property type="match status" value="1"/>
</dbReference>